<sequence>MHDESERSDSQKLASSALHAIKKRRVDPACDLCRHKKIRCGGSTGVGKCRYCLASGSECTYSKPARKEQGDLTWSRDDSEHRLKKLESLLENPRPSGDFSRELGIHVHPSWFTAQDMHSSSVALHDLSAPSLFSNMGNAADATHHAGDRQSESEGVEVGPESLTKDLESLHLTDRFIGQSSGVKLINQVQEMKPPHVEVNHGKRPPGLSHMRSRFWRIKPWEQYAPLPERRDYFFPEPDLLATLVDLYFAKFNVYLPLLHRPTFERGIAEGLHLVDDGFGATVLLVCALGSRHSSDPRVFLVHNETDLNSAGWKWFNQVQYRSSIYAPSRPCELQVICLSALFLQASAAPHVSWTLIGVGVRIAISSGAHRRQPTITLEDESWKRAFWVLVCLDRTASANLGRPCQMQDKDFDLDLPKNCDDEYWENVDNPEQNFRQPPERPAATDFFIHLVKLNQIIALALDTIYAVDKSKVPRVYPKGWEQTIVAKLDSALNKWLEEVPDHLRWNPTREDPLFFNQSATLYASYYYVQILVHRPFIPSPHKASTVSFPSLAICTNAARSCSSALLLQYERFPDGLLNQYAFPGLMSSSIVLLLSIRSGASRDVTQEMIHVYRCMGLLKSMEERWLGAGCLWFVLPIVMFSSNIYITSRDVLHELVTVGDLPSPDSDPSDSRKRRRDSDSGYAPGRSPLQGHIDFDPVPTGGDLARWLSTNVSAQEDKSASSPSNQPPLFSNDSTPGFFTTMLTTPIQHAPLDTFTGKYQPSISEETNSNVPNVVDVWSTAPTNFELDEWGAYIMEMIERESLDPGQ</sequence>
<evidence type="ECO:0000256" key="1">
    <source>
        <dbReference type="ARBA" id="ARBA00022723"/>
    </source>
</evidence>
<feature type="region of interest" description="Disordered" evidence="3">
    <location>
        <begin position="659"/>
        <end position="696"/>
    </location>
</feature>
<dbReference type="GO" id="GO:0006351">
    <property type="term" value="P:DNA-templated transcription"/>
    <property type="evidence" value="ECO:0007669"/>
    <property type="project" value="InterPro"/>
</dbReference>
<feature type="region of interest" description="Disordered" evidence="3">
    <location>
        <begin position="138"/>
        <end position="160"/>
    </location>
</feature>
<dbReference type="HOGENOM" id="CLU_006019_0_1_1"/>
<feature type="compositionally biased region" description="Basic and acidic residues" evidence="3">
    <location>
        <begin position="142"/>
        <end position="152"/>
    </location>
</feature>
<evidence type="ECO:0000313" key="5">
    <source>
        <dbReference type="EMBL" id="KII84208.1"/>
    </source>
</evidence>
<dbReference type="SMART" id="SM00066">
    <property type="entry name" value="GAL4"/>
    <property type="match status" value="1"/>
</dbReference>
<dbReference type="GO" id="GO:0000981">
    <property type="term" value="F:DNA-binding transcription factor activity, RNA polymerase II-specific"/>
    <property type="evidence" value="ECO:0007669"/>
    <property type="project" value="InterPro"/>
</dbReference>
<organism evidence="5 6">
    <name type="scientific">Plicaturopsis crispa FD-325 SS-3</name>
    <dbReference type="NCBI Taxonomy" id="944288"/>
    <lineage>
        <taxon>Eukaryota</taxon>
        <taxon>Fungi</taxon>
        <taxon>Dikarya</taxon>
        <taxon>Basidiomycota</taxon>
        <taxon>Agaricomycotina</taxon>
        <taxon>Agaricomycetes</taxon>
        <taxon>Agaricomycetidae</taxon>
        <taxon>Amylocorticiales</taxon>
        <taxon>Amylocorticiaceae</taxon>
        <taxon>Plicatura</taxon>
        <taxon>Plicaturopsis crispa</taxon>
    </lineage>
</organism>
<protein>
    <recommendedName>
        <fullName evidence="4">Zn(2)-C6 fungal-type domain-containing protein</fullName>
    </recommendedName>
</protein>
<dbReference type="CDD" id="cd12148">
    <property type="entry name" value="fungal_TF_MHR"/>
    <property type="match status" value="1"/>
</dbReference>
<dbReference type="PANTHER" id="PTHR46910">
    <property type="entry name" value="TRANSCRIPTION FACTOR PDR1"/>
    <property type="match status" value="1"/>
</dbReference>
<feature type="region of interest" description="Disordered" evidence="3">
    <location>
        <begin position="714"/>
        <end position="738"/>
    </location>
</feature>
<dbReference type="PANTHER" id="PTHR46910:SF38">
    <property type="entry name" value="ZN(2)-C6 FUNGAL-TYPE DOMAIN-CONTAINING PROTEIN"/>
    <property type="match status" value="1"/>
</dbReference>
<dbReference type="OrthoDB" id="4456959at2759"/>
<dbReference type="InterPro" id="IPR050987">
    <property type="entry name" value="AtrR-like"/>
</dbReference>
<dbReference type="SUPFAM" id="SSF57701">
    <property type="entry name" value="Zn2/Cys6 DNA-binding domain"/>
    <property type="match status" value="1"/>
</dbReference>
<reference evidence="5 6" key="1">
    <citation type="submission" date="2014-06" db="EMBL/GenBank/DDBJ databases">
        <title>Evolutionary Origins and Diversification of the Mycorrhizal Mutualists.</title>
        <authorList>
            <consortium name="DOE Joint Genome Institute"/>
            <consortium name="Mycorrhizal Genomics Consortium"/>
            <person name="Kohler A."/>
            <person name="Kuo A."/>
            <person name="Nagy L.G."/>
            <person name="Floudas D."/>
            <person name="Copeland A."/>
            <person name="Barry K.W."/>
            <person name="Cichocki N."/>
            <person name="Veneault-Fourrey C."/>
            <person name="LaButti K."/>
            <person name="Lindquist E.A."/>
            <person name="Lipzen A."/>
            <person name="Lundell T."/>
            <person name="Morin E."/>
            <person name="Murat C."/>
            <person name="Riley R."/>
            <person name="Ohm R."/>
            <person name="Sun H."/>
            <person name="Tunlid A."/>
            <person name="Henrissat B."/>
            <person name="Grigoriev I.V."/>
            <person name="Hibbett D.S."/>
            <person name="Martin F."/>
        </authorList>
    </citation>
    <scope>NUCLEOTIDE SEQUENCE [LARGE SCALE GENOMIC DNA]</scope>
    <source>
        <strain evidence="5 6">FD-325 SS-3</strain>
    </source>
</reference>
<dbReference type="Gene3D" id="4.10.240.10">
    <property type="entry name" value="Zn(2)-C6 fungal-type DNA-binding domain"/>
    <property type="match status" value="1"/>
</dbReference>
<dbReference type="InterPro" id="IPR001138">
    <property type="entry name" value="Zn2Cys6_DnaBD"/>
</dbReference>
<dbReference type="PROSITE" id="PS50048">
    <property type="entry name" value="ZN2_CY6_FUNGAL_2"/>
    <property type="match status" value="1"/>
</dbReference>
<evidence type="ECO:0000259" key="4">
    <source>
        <dbReference type="PROSITE" id="PS50048"/>
    </source>
</evidence>
<proteinExistence type="predicted"/>
<name>A0A0C9T7T7_PLICR</name>
<dbReference type="GO" id="GO:0003677">
    <property type="term" value="F:DNA binding"/>
    <property type="evidence" value="ECO:0007669"/>
    <property type="project" value="InterPro"/>
</dbReference>
<keyword evidence="2" id="KW-0539">Nucleus</keyword>
<keyword evidence="1" id="KW-0479">Metal-binding</keyword>
<evidence type="ECO:0000256" key="2">
    <source>
        <dbReference type="ARBA" id="ARBA00023242"/>
    </source>
</evidence>
<dbReference type="InterPro" id="IPR036864">
    <property type="entry name" value="Zn2-C6_fun-type_DNA-bd_sf"/>
</dbReference>
<dbReference type="Pfam" id="PF00172">
    <property type="entry name" value="Zn_clus"/>
    <property type="match status" value="1"/>
</dbReference>
<dbReference type="AlphaFoldDB" id="A0A0C9T7T7"/>
<dbReference type="GO" id="GO:0008270">
    <property type="term" value="F:zinc ion binding"/>
    <property type="evidence" value="ECO:0007669"/>
    <property type="project" value="InterPro"/>
</dbReference>
<gene>
    <name evidence="5" type="ORF">PLICRDRAFT_168341</name>
</gene>
<dbReference type="EMBL" id="KN832572">
    <property type="protein sequence ID" value="KII84208.1"/>
    <property type="molecule type" value="Genomic_DNA"/>
</dbReference>
<evidence type="ECO:0000256" key="3">
    <source>
        <dbReference type="SAM" id="MobiDB-lite"/>
    </source>
</evidence>
<feature type="domain" description="Zn(2)-C6 fungal-type" evidence="4">
    <location>
        <begin position="29"/>
        <end position="61"/>
    </location>
</feature>
<evidence type="ECO:0000313" key="6">
    <source>
        <dbReference type="Proteomes" id="UP000053263"/>
    </source>
</evidence>
<accession>A0A0C9T7T7</accession>
<dbReference type="SMART" id="SM00906">
    <property type="entry name" value="Fungal_trans"/>
    <property type="match status" value="1"/>
</dbReference>
<dbReference type="InterPro" id="IPR007219">
    <property type="entry name" value="XnlR_reg_dom"/>
</dbReference>
<dbReference type="Pfam" id="PF04082">
    <property type="entry name" value="Fungal_trans"/>
    <property type="match status" value="1"/>
</dbReference>
<dbReference type="Proteomes" id="UP000053263">
    <property type="component" value="Unassembled WGS sequence"/>
</dbReference>
<dbReference type="PROSITE" id="PS00463">
    <property type="entry name" value="ZN2_CY6_FUNGAL_1"/>
    <property type="match status" value="1"/>
</dbReference>
<keyword evidence="6" id="KW-1185">Reference proteome</keyword>
<dbReference type="CDD" id="cd00067">
    <property type="entry name" value="GAL4"/>
    <property type="match status" value="1"/>
</dbReference>